<name>A0A7J6TAZ0_PEROL</name>
<feature type="non-terminal residue" evidence="1">
    <location>
        <position position="1"/>
    </location>
</feature>
<accession>A0A7J6TAZ0</accession>
<evidence type="ECO:0000313" key="1">
    <source>
        <dbReference type="EMBL" id="KAF4742253.1"/>
    </source>
</evidence>
<reference evidence="1 2" key="1">
    <citation type="submission" date="2020-04" db="EMBL/GenBank/DDBJ databases">
        <title>Perkinsus olseni comparative genomics.</title>
        <authorList>
            <person name="Bogema D.R."/>
        </authorList>
    </citation>
    <scope>NUCLEOTIDE SEQUENCE [LARGE SCALE GENOMIC DNA]</scope>
    <source>
        <strain evidence="1 2">ATCC PRA-207</strain>
    </source>
</reference>
<feature type="non-terminal residue" evidence="1">
    <location>
        <position position="63"/>
    </location>
</feature>
<sequence>LAKGPGCTPFLPVDVNHWIMSGLRPVVRGEEVFDLLCDDSALRLHPLQHVHCYCTDIHYRDIP</sequence>
<keyword evidence="2" id="KW-1185">Reference proteome</keyword>
<dbReference type="Proteomes" id="UP000553632">
    <property type="component" value="Unassembled WGS sequence"/>
</dbReference>
<gene>
    <name evidence="1" type="ORF">FOZ63_018382</name>
</gene>
<dbReference type="EMBL" id="JABANO010012176">
    <property type="protein sequence ID" value="KAF4742253.1"/>
    <property type="molecule type" value="Genomic_DNA"/>
</dbReference>
<organism evidence="1 2">
    <name type="scientific">Perkinsus olseni</name>
    <name type="common">Perkinsus atlanticus</name>
    <dbReference type="NCBI Taxonomy" id="32597"/>
    <lineage>
        <taxon>Eukaryota</taxon>
        <taxon>Sar</taxon>
        <taxon>Alveolata</taxon>
        <taxon>Perkinsozoa</taxon>
        <taxon>Perkinsea</taxon>
        <taxon>Perkinsida</taxon>
        <taxon>Perkinsidae</taxon>
        <taxon>Perkinsus</taxon>
    </lineage>
</organism>
<dbReference type="AlphaFoldDB" id="A0A7J6TAZ0"/>
<protein>
    <submittedName>
        <fullName evidence="1">Uncharacterized protein</fullName>
    </submittedName>
</protein>
<comment type="caution">
    <text evidence="1">The sequence shown here is derived from an EMBL/GenBank/DDBJ whole genome shotgun (WGS) entry which is preliminary data.</text>
</comment>
<evidence type="ECO:0000313" key="2">
    <source>
        <dbReference type="Proteomes" id="UP000553632"/>
    </source>
</evidence>
<proteinExistence type="predicted"/>